<comment type="caution">
    <text evidence="2">The sequence shown here is derived from an EMBL/GenBank/DDBJ whole genome shotgun (WGS) entry which is preliminary data.</text>
</comment>
<sequence>MHLPTIVSIFALAATTAADSMASYRECAAWNVACKSHRAVWFGPDGGHLVSADTGCREGAPGIREMCVDWSMWPPRGHFYYHGQGKRCFVHKHRLELGYNWSETSGDTQLDNWDEVNCTW</sequence>
<dbReference type="AlphaFoldDB" id="A0AA39WJ54"/>
<proteinExistence type="predicted"/>
<keyword evidence="3" id="KW-1185">Reference proteome</keyword>
<gene>
    <name evidence="2" type="ORF">B0T14DRAFT_567980</name>
</gene>
<evidence type="ECO:0000313" key="3">
    <source>
        <dbReference type="Proteomes" id="UP001175000"/>
    </source>
</evidence>
<dbReference type="EMBL" id="JAULSU010000005">
    <property type="protein sequence ID" value="KAK0616374.1"/>
    <property type="molecule type" value="Genomic_DNA"/>
</dbReference>
<organism evidence="2 3">
    <name type="scientific">Immersiella caudata</name>
    <dbReference type="NCBI Taxonomy" id="314043"/>
    <lineage>
        <taxon>Eukaryota</taxon>
        <taxon>Fungi</taxon>
        <taxon>Dikarya</taxon>
        <taxon>Ascomycota</taxon>
        <taxon>Pezizomycotina</taxon>
        <taxon>Sordariomycetes</taxon>
        <taxon>Sordariomycetidae</taxon>
        <taxon>Sordariales</taxon>
        <taxon>Lasiosphaeriaceae</taxon>
        <taxon>Immersiella</taxon>
    </lineage>
</organism>
<accession>A0AA39WJ54</accession>
<name>A0AA39WJ54_9PEZI</name>
<feature type="chain" id="PRO_5041221494" description="Secreted protein" evidence="1">
    <location>
        <begin position="19"/>
        <end position="120"/>
    </location>
</feature>
<keyword evidence="1" id="KW-0732">Signal</keyword>
<evidence type="ECO:0008006" key="4">
    <source>
        <dbReference type="Google" id="ProtNLM"/>
    </source>
</evidence>
<evidence type="ECO:0000313" key="2">
    <source>
        <dbReference type="EMBL" id="KAK0616374.1"/>
    </source>
</evidence>
<protein>
    <recommendedName>
        <fullName evidence="4">Secreted protein</fullName>
    </recommendedName>
</protein>
<dbReference type="Proteomes" id="UP001175000">
    <property type="component" value="Unassembled WGS sequence"/>
</dbReference>
<feature type="signal peptide" evidence="1">
    <location>
        <begin position="1"/>
        <end position="18"/>
    </location>
</feature>
<reference evidence="2" key="1">
    <citation type="submission" date="2023-06" db="EMBL/GenBank/DDBJ databases">
        <title>Genome-scale phylogeny and comparative genomics of the fungal order Sordariales.</title>
        <authorList>
            <consortium name="Lawrence Berkeley National Laboratory"/>
            <person name="Hensen N."/>
            <person name="Bonometti L."/>
            <person name="Westerberg I."/>
            <person name="Brannstrom I.O."/>
            <person name="Guillou S."/>
            <person name="Cros-Aarteil S."/>
            <person name="Calhoun S."/>
            <person name="Haridas S."/>
            <person name="Kuo A."/>
            <person name="Mondo S."/>
            <person name="Pangilinan J."/>
            <person name="Riley R."/>
            <person name="Labutti K."/>
            <person name="Andreopoulos B."/>
            <person name="Lipzen A."/>
            <person name="Chen C."/>
            <person name="Yanf M."/>
            <person name="Daum C."/>
            <person name="Ng V."/>
            <person name="Clum A."/>
            <person name="Steindorff A."/>
            <person name="Ohm R."/>
            <person name="Martin F."/>
            <person name="Silar P."/>
            <person name="Natvig D."/>
            <person name="Lalanne C."/>
            <person name="Gautier V."/>
            <person name="Ament-Velasquez S.L."/>
            <person name="Kruys A."/>
            <person name="Hutchinson M.I."/>
            <person name="Powell A.J."/>
            <person name="Barry K."/>
            <person name="Miller A.N."/>
            <person name="Grigoriev I.V."/>
            <person name="Debuchy R."/>
            <person name="Gladieux P."/>
            <person name="Thoren M.H."/>
            <person name="Johannesson H."/>
        </authorList>
    </citation>
    <scope>NUCLEOTIDE SEQUENCE</scope>
    <source>
        <strain evidence="2">CBS 606.72</strain>
    </source>
</reference>
<evidence type="ECO:0000256" key="1">
    <source>
        <dbReference type="SAM" id="SignalP"/>
    </source>
</evidence>